<dbReference type="Proteomes" id="UP000199343">
    <property type="component" value="Unassembled WGS sequence"/>
</dbReference>
<dbReference type="InterPro" id="IPR028098">
    <property type="entry name" value="Glyco_trans_4-like_N"/>
</dbReference>
<dbReference type="GO" id="GO:0016757">
    <property type="term" value="F:glycosyltransferase activity"/>
    <property type="evidence" value="ECO:0007669"/>
    <property type="project" value="UniProtKB-KW"/>
</dbReference>
<dbReference type="CDD" id="cd03801">
    <property type="entry name" value="GT4_PimA-like"/>
    <property type="match status" value="1"/>
</dbReference>
<proteinExistence type="predicted"/>
<feature type="domain" description="Glycosyltransferase subfamily 4-like N-terminal" evidence="4">
    <location>
        <begin position="206"/>
        <end position="328"/>
    </location>
</feature>
<accession>A0A1C6W665</accession>
<dbReference type="GO" id="GO:1901137">
    <property type="term" value="P:carbohydrate derivative biosynthetic process"/>
    <property type="evidence" value="ECO:0007669"/>
    <property type="project" value="UniProtKB-ARBA"/>
</dbReference>
<sequence>MTVKPRNVVYLALGPHRVRAAERHLAELAASGAKVALVVPDLPEWADAELPAGVPVHRVDATDARATARAARRLLRASNGPLRDADLLVAGDPYALPAAWDALGRRGDLVVALDEPTAPSGRRPAPADLAVVTPWYPSANNALAGAFVEATIGAVRADHPRIAVLHTEDWPYRHDAPDAIAIAVAAERLAGRRVGPVVRDTGAGELTRVPVPISSRRDYAVWALAHVEAMRRTLPTGRIEAPLVHAHTGIYGGVVAQRLARPDARVVVTEHASFLAQIFAQPAARRLYEEALHRADVFLCVSRNLHEQVREAFPHHAHKLRVVPNAIDFGDFAPRTEPPRDLLRWLYVGRLSEAKGVHTLLSAFLAVAAEEPQATLTLVGAGPLVDQIRDRIAGSPYGDRVDLRPAVAPAKVPELMRTHDLLVHASPVETFGMTVVEAVACGTPVLVARSQGPQETLGGLNGRAGLLVDVSEDPAVLVEGFRELRKRVDELDLPGARAALIERYGREAVAARLREVYAAPEPAAADDVPATAAVPADTVAAAVPADTVTAVVPADMVTADAPAPPRTAEAPRVVLVAISPPQFKLVREYVDRLLDRGYAVDIITNDPRQWQRSEVDERVRLLPLDVAERRRPLLRVEQLVVYRAPGKALSVARDRARKQHAIWPEALVSRIGSTHGSLARKFHTSVFYPGYRVVRPRVLWRIVQREVLPKIDLARTERVVVAGVYGVAIGWQLGRKRPELTVTTSLVPPEPAPR</sequence>
<feature type="domain" description="Glycosyl transferase family 1" evidence="3">
    <location>
        <begin position="345"/>
        <end position="484"/>
    </location>
</feature>
<dbReference type="InterPro" id="IPR050194">
    <property type="entry name" value="Glycosyltransferase_grp1"/>
</dbReference>
<evidence type="ECO:0000259" key="3">
    <source>
        <dbReference type="Pfam" id="PF00534"/>
    </source>
</evidence>
<evidence type="ECO:0000256" key="1">
    <source>
        <dbReference type="ARBA" id="ARBA00022676"/>
    </source>
</evidence>
<dbReference type="Gene3D" id="3.40.50.2000">
    <property type="entry name" value="Glycogen Phosphorylase B"/>
    <property type="match status" value="2"/>
</dbReference>
<dbReference type="STRING" id="47871.GA0070608_6336"/>
<dbReference type="EMBL" id="FMIC01000002">
    <property type="protein sequence ID" value="SCL74016.1"/>
    <property type="molecule type" value="Genomic_DNA"/>
</dbReference>
<keyword evidence="1" id="KW-0328">Glycosyltransferase</keyword>
<protein>
    <submittedName>
        <fullName evidence="5">Glycogen(Starch) synthase</fullName>
    </submittedName>
</protein>
<dbReference type="Pfam" id="PF00534">
    <property type="entry name" value="Glycos_transf_1"/>
    <property type="match status" value="1"/>
</dbReference>
<evidence type="ECO:0000313" key="6">
    <source>
        <dbReference type="Proteomes" id="UP000199343"/>
    </source>
</evidence>
<dbReference type="PANTHER" id="PTHR45947">
    <property type="entry name" value="SULFOQUINOVOSYL TRANSFERASE SQD2"/>
    <property type="match status" value="1"/>
</dbReference>
<dbReference type="AlphaFoldDB" id="A0A1C6W665"/>
<name>A0A1C6W665_9ACTN</name>
<evidence type="ECO:0000313" key="5">
    <source>
        <dbReference type="EMBL" id="SCL74016.1"/>
    </source>
</evidence>
<keyword evidence="2" id="KW-0808">Transferase</keyword>
<organism evidence="5 6">
    <name type="scientific">Micromonospora peucetia</name>
    <dbReference type="NCBI Taxonomy" id="47871"/>
    <lineage>
        <taxon>Bacteria</taxon>
        <taxon>Bacillati</taxon>
        <taxon>Actinomycetota</taxon>
        <taxon>Actinomycetes</taxon>
        <taxon>Micromonosporales</taxon>
        <taxon>Micromonosporaceae</taxon>
        <taxon>Micromonospora</taxon>
    </lineage>
</organism>
<dbReference type="PANTHER" id="PTHR45947:SF3">
    <property type="entry name" value="SULFOQUINOVOSYL TRANSFERASE SQD2"/>
    <property type="match status" value="1"/>
</dbReference>
<gene>
    <name evidence="5" type="ORF">GA0070608_6336</name>
</gene>
<reference evidence="6" key="1">
    <citation type="submission" date="2016-06" db="EMBL/GenBank/DDBJ databases">
        <authorList>
            <person name="Varghese N."/>
            <person name="Submissions Spin"/>
        </authorList>
    </citation>
    <scope>NUCLEOTIDE SEQUENCE [LARGE SCALE GENOMIC DNA]</scope>
    <source>
        <strain evidence="6">DSM 43363</strain>
    </source>
</reference>
<dbReference type="Pfam" id="PF13439">
    <property type="entry name" value="Glyco_transf_4"/>
    <property type="match status" value="1"/>
</dbReference>
<evidence type="ECO:0000259" key="4">
    <source>
        <dbReference type="Pfam" id="PF13439"/>
    </source>
</evidence>
<dbReference type="InterPro" id="IPR001296">
    <property type="entry name" value="Glyco_trans_1"/>
</dbReference>
<dbReference type="SUPFAM" id="SSF53756">
    <property type="entry name" value="UDP-Glycosyltransferase/glycogen phosphorylase"/>
    <property type="match status" value="1"/>
</dbReference>
<evidence type="ECO:0000256" key="2">
    <source>
        <dbReference type="ARBA" id="ARBA00022679"/>
    </source>
</evidence>